<organism evidence="7">
    <name type="scientific">Araucaria cunninghamii</name>
    <name type="common">Hoop pine</name>
    <name type="synonym">Moreton Bay pine</name>
    <dbReference type="NCBI Taxonomy" id="56994"/>
    <lineage>
        <taxon>Eukaryota</taxon>
        <taxon>Viridiplantae</taxon>
        <taxon>Streptophyta</taxon>
        <taxon>Embryophyta</taxon>
        <taxon>Tracheophyta</taxon>
        <taxon>Spermatophyta</taxon>
        <taxon>Pinopsida</taxon>
        <taxon>Pinidae</taxon>
        <taxon>Conifers II</taxon>
        <taxon>Araucariales</taxon>
        <taxon>Araucariaceae</taxon>
        <taxon>Araucaria</taxon>
    </lineage>
</organism>
<dbReference type="Gene3D" id="3.40.50.300">
    <property type="entry name" value="P-loop containing nucleotide triphosphate hydrolases"/>
    <property type="match status" value="1"/>
</dbReference>
<dbReference type="AlphaFoldDB" id="A0A0D6R6X5"/>
<protein>
    <recommendedName>
        <fullName evidence="6">ABC-2 type transporter transmembrane domain-containing protein</fullName>
    </recommendedName>
</protein>
<sequence length="313" mass="35722">MDEPTSGLDARAAAIIMRTVRNIVDTGRTIVCTIHQPSIDIFEAFDELFLMKRGGQLIYAGPLGRYSHKLVEYLSAVEGVPSIKEGYNPATWMLEVTSTAEEHRLGVDFGEIYRSSDLYRQNMALLDNLGRPTPGIGELHFGTKYSLSFMAQCMACLWKQHWSYWRNPHYTAVRLFYTLVVSLMFGTICWDFGSKRSKQQDILNAMGSMYAAVLFMGVTNSSSVQPVISVERLVFYREKAAGMYSALPYAFAQVAIELPYVLVEAIIYGVVFYSMASFEWTILKFFWFFFLHVFYLLVLHVLWDDDCGNHTQP</sequence>
<evidence type="ECO:0000256" key="5">
    <source>
        <dbReference type="SAM" id="Phobius"/>
    </source>
</evidence>
<feature type="domain" description="ABC-2 type transporter transmembrane" evidence="6">
    <location>
        <begin position="152"/>
        <end position="299"/>
    </location>
</feature>
<dbReference type="Pfam" id="PF01061">
    <property type="entry name" value="ABC2_membrane"/>
    <property type="match status" value="1"/>
</dbReference>
<feature type="transmembrane region" description="Helical" evidence="5">
    <location>
        <begin position="175"/>
        <end position="193"/>
    </location>
</feature>
<dbReference type="PANTHER" id="PTHR48040">
    <property type="entry name" value="PLEIOTROPIC DRUG RESISTANCE PROTEIN 1-LIKE ISOFORM X1"/>
    <property type="match status" value="1"/>
</dbReference>
<dbReference type="GO" id="GO:0016020">
    <property type="term" value="C:membrane"/>
    <property type="evidence" value="ECO:0007669"/>
    <property type="project" value="UniProtKB-SubCell"/>
</dbReference>
<dbReference type="PANTHER" id="PTHR48040:SF12">
    <property type="entry name" value="ABC TRANSPORTER G FAMILY MEMBER 32-LIKE ISOFORM X1"/>
    <property type="match status" value="1"/>
</dbReference>
<dbReference type="GO" id="GO:0140359">
    <property type="term" value="F:ABC-type transporter activity"/>
    <property type="evidence" value="ECO:0007669"/>
    <property type="project" value="InterPro"/>
</dbReference>
<feature type="transmembrane region" description="Helical" evidence="5">
    <location>
        <begin position="285"/>
        <end position="303"/>
    </location>
</feature>
<evidence type="ECO:0000256" key="2">
    <source>
        <dbReference type="ARBA" id="ARBA00022692"/>
    </source>
</evidence>
<reference evidence="7" key="1">
    <citation type="submission" date="2015-03" db="EMBL/GenBank/DDBJ databases">
        <title>A transcriptome of Araucaria cunninghamii, an australian fine timber species.</title>
        <authorList>
            <person name="Jing Yi C.J.Y."/>
            <person name="Yin San L.Y.S."/>
            <person name="Abdul Karim S.S."/>
            <person name="Wan Azmi N.N."/>
            <person name="Hercus R.R."/>
            <person name="Croft L.L."/>
        </authorList>
    </citation>
    <scope>NUCLEOTIDE SEQUENCE</scope>
    <source>
        <strain evidence="7">MI0301</strain>
        <tissue evidence="7">Leaf</tissue>
    </source>
</reference>
<accession>A0A0D6R6X5</accession>
<dbReference type="EMBL" id="GCKF01032016">
    <property type="protein sequence ID" value="JAG97655.1"/>
    <property type="molecule type" value="Transcribed_RNA"/>
</dbReference>
<keyword evidence="3 5" id="KW-1133">Transmembrane helix</keyword>
<feature type="transmembrane region" description="Helical" evidence="5">
    <location>
        <begin position="205"/>
        <end position="228"/>
    </location>
</feature>
<name>A0A0D6R6X5_ARACU</name>
<evidence type="ECO:0000256" key="3">
    <source>
        <dbReference type="ARBA" id="ARBA00022989"/>
    </source>
</evidence>
<feature type="transmembrane region" description="Helical" evidence="5">
    <location>
        <begin position="248"/>
        <end position="273"/>
    </location>
</feature>
<keyword evidence="4 5" id="KW-0472">Membrane</keyword>
<dbReference type="InterPro" id="IPR027417">
    <property type="entry name" value="P-loop_NTPase"/>
</dbReference>
<keyword evidence="2 5" id="KW-0812">Transmembrane</keyword>
<proteinExistence type="predicted"/>
<comment type="subcellular location">
    <subcellularLocation>
        <location evidence="1">Membrane</location>
        <topology evidence="1">Multi-pass membrane protein</topology>
    </subcellularLocation>
</comment>
<dbReference type="InterPro" id="IPR013525">
    <property type="entry name" value="ABC2_TM"/>
</dbReference>
<dbReference type="SUPFAM" id="SSF52540">
    <property type="entry name" value="P-loop containing nucleoside triphosphate hydrolases"/>
    <property type="match status" value="1"/>
</dbReference>
<evidence type="ECO:0000313" key="7">
    <source>
        <dbReference type="EMBL" id="JAG97655.1"/>
    </source>
</evidence>
<evidence type="ECO:0000259" key="6">
    <source>
        <dbReference type="Pfam" id="PF01061"/>
    </source>
</evidence>
<evidence type="ECO:0000256" key="4">
    <source>
        <dbReference type="ARBA" id="ARBA00023136"/>
    </source>
</evidence>
<evidence type="ECO:0000256" key="1">
    <source>
        <dbReference type="ARBA" id="ARBA00004141"/>
    </source>
</evidence>